<sequence>MRLSMRKWFSLARNKNQFVNSTIVIRIRIQPMTSVTKTAVLTTYSPSLLKNEVTKSESGVVDINVSLWSERYQTGEDNWLSILPNMSLKNEVKFEHFEMVITKAKLQDRLNINMDDMYSESIRLKEIQRKFTDGTGTSQTEIDFGIGAKSEPAVTLLGMTESEIDIKTKKFSTLFYNYILWGLHCKVQRKGQYRKRGIEINIEKKLESGSGLMRDQKLDQSENLNLFPFRLDLSCFTHPKPYNPTPITTQQNLRYLPNSLVGMEGGRRAVGAGGGRPSEGASPTDWGSAPHCLGSRRPGSTEPLISLLLAVYYTKRLARLHTLDYII</sequence>
<reference evidence="2 3" key="1">
    <citation type="journal article" date="2019" name="Commun. Biol.">
        <title>The bagworm genome reveals a unique fibroin gene that provides high tensile strength.</title>
        <authorList>
            <person name="Kono N."/>
            <person name="Nakamura H."/>
            <person name="Ohtoshi R."/>
            <person name="Tomita M."/>
            <person name="Numata K."/>
            <person name="Arakawa K."/>
        </authorList>
    </citation>
    <scope>NUCLEOTIDE SEQUENCE [LARGE SCALE GENOMIC DNA]</scope>
</reference>
<feature type="region of interest" description="Disordered" evidence="1">
    <location>
        <begin position="269"/>
        <end position="293"/>
    </location>
</feature>
<keyword evidence="3" id="KW-1185">Reference proteome</keyword>
<gene>
    <name evidence="2" type="ORF">EVAR_74768_1</name>
</gene>
<name>A0A4C1SS12_EUMVA</name>
<evidence type="ECO:0000313" key="2">
    <source>
        <dbReference type="EMBL" id="GBP03990.1"/>
    </source>
</evidence>
<dbReference type="OrthoDB" id="6159421at2759"/>
<protein>
    <submittedName>
        <fullName evidence="2">Uncharacterized protein</fullName>
    </submittedName>
</protein>
<evidence type="ECO:0000313" key="3">
    <source>
        <dbReference type="Proteomes" id="UP000299102"/>
    </source>
</evidence>
<proteinExistence type="predicted"/>
<comment type="caution">
    <text evidence="2">The sequence shown here is derived from an EMBL/GenBank/DDBJ whole genome shotgun (WGS) entry which is preliminary data.</text>
</comment>
<dbReference type="Proteomes" id="UP000299102">
    <property type="component" value="Unassembled WGS sequence"/>
</dbReference>
<organism evidence="2 3">
    <name type="scientific">Eumeta variegata</name>
    <name type="common">Bagworm moth</name>
    <name type="synonym">Eumeta japonica</name>
    <dbReference type="NCBI Taxonomy" id="151549"/>
    <lineage>
        <taxon>Eukaryota</taxon>
        <taxon>Metazoa</taxon>
        <taxon>Ecdysozoa</taxon>
        <taxon>Arthropoda</taxon>
        <taxon>Hexapoda</taxon>
        <taxon>Insecta</taxon>
        <taxon>Pterygota</taxon>
        <taxon>Neoptera</taxon>
        <taxon>Endopterygota</taxon>
        <taxon>Lepidoptera</taxon>
        <taxon>Glossata</taxon>
        <taxon>Ditrysia</taxon>
        <taxon>Tineoidea</taxon>
        <taxon>Psychidae</taxon>
        <taxon>Oiketicinae</taxon>
        <taxon>Eumeta</taxon>
    </lineage>
</organism>
<evidence type="ECO:0000256" key="1">
    <source>
        <dbReference type="SAM" id="MobiDB-lite"/>
    </source>
</evidence>
<dbReference type="AlphaFoldDB" id="A0A4C1SS12"/>
<dbReference type="EMBL" id="BGZK01000012">
    <property type="protein sequence ID" value="GBP03990.1"/>
    <property type="molecule type" value="Genomic_DNA"/>
</dbReference>
<accession>A0A4C1SS12</accession>